<dbReference type="eggNOG" id="COG5472">
    <property type="taxonomic scope" value="Bacteria"/>
</dbReference>
<evidence type="ECO:0000256" key="1">
    <source>
        <dbReference type="SAM" id="Phobius"/>
    </source>
</evidence>
<dbReference type="Proteomes" id="UP000000646">
    <property type="component" value="Chromosome"/>
</dbReference>
<feature type="transmembrane region" description="Helical" evidence="1">
    <location>
        <begin position="153"/>
        <end position="169"/>
    </location>
</feature>
<feature type="transmembrane region" description="Helical" evidence="1">
    <location>
        <begin position="12"/>
        <end position="32"/>
    </location>
</feature>
<name>A0A0H3PCR5_CAMJJ</name>
<dbReference type="Pfam" id="PF09933">
    <property type="entry name" value="DUF2165"/>
    <property type="match status" value="1"/>
</dbReference>
<feature type="transmembrane region" description="Helical" evidence="1">
    <location>
        <begin position="112"/>
        <end position="133"/>
    </location>
</feature>
<evidence type="ECO:0000313" key="3">
    <source>
        <dbReference type="Proteomes" id="UP000000646"/>
    </source>
</evidence>
<evidence type="ECO:0000313" key="2">
    <source>
        <dbReference type="EMBL" id="EAQ72059.1"/>
    </source>
</evidence>
<accession>A0A0H3PCR5</accession>
<keyword evidence="1" id="KW-1133">Transmembrane helix</keyword>
<gene>
    <name evidence="2" type="ordered locus">CJJ81176_1746</name>
</gene>
<keyword evidence="1" id="KW-0472">Membrane</keyword>
<dbReference type="KEGG" id="cjj:CJJ81176_1746"/>
<feature type="transmembrane region" description="Helical" evidence="1">
    <location>
        <begin position="71"/>
        <end position="92"/>
    </location>
</feature>
<organism evidence="2 3">
    <name type="scientific">Campylobacter jejuni subsp. jejuni serotype O:23/36 (strain 81-176)</name>
    <dbReference type="NCBI Taxonomy" id="354242"/>
    <lineage>
        <taxon>Bacteria</taxon>
        <taxon>Pseudomonadati</taxon>
        <taxon>Campylobacterota</taxon>
        <taxon>Epsilonproteobacteria</taxon>
        <taxon>Campylobacterales</taxon>
        <taxon>Campylobacteraceae</taxon>
        <taxon>Campylobacter</taxon>
    </lineage>
</organism>
<dbReference type="RefSeq" id="WP_002855871.1">
    <property type="nucleotide sequence ID" value="NC_008787.1"/>
</dbReference>
<proteinExistence type="predicted"/>
<reference evidence="3" key="1">
    <citation type="submission" date="2006-12" db="EMBL/GenBank/DDBJ databases">
        <authorList>
            <person name="Fouts D.E."/>
            <person name="Nelson K.E."/>
            <person name="Sebastian Y."/>
        </authorList>
    </citation>
    <scope>NUCLEOTIDE SEQUENCE [LARGE SCALE GENOMIC DNA]</scope>
    <source>
        <strain evidence="3">81-176</strain>
    </source>
</reference>
<sequence length="173" mass="19580">MQQKCFCISKMIRFSKIIILLTVASLAGIVVFGNVTDCNSNFQFVSHVMSMDTKPDYLGNAIVYRAITSPVIHHIGYIAIILFETFITLTALKGAYDMFKARNLDAQSFHNAKIFGIVSLTCCCILWFFAFQVVAAEWFGMWMSKVWNGLPDATRLVTYMFLALIFISLKNDD</sequence>
<keyword evidence="1" id="KW-0812">Transmembrane</keyword>
<dbReference type="AlphaFoldDB" id="A0A0H3PCR5"/>
<dbReference type="InterPro" id="IPR018681">
    <property type="entry name" value="DUF2165_transmembrane"/>
</dbReference>
<protein>
    <recommendedName>
        <fullName evidence="4">DUF2165 family protein</fullName>
    </recommendedName>
</protein>
<dbReference type="HOGENOM" id="CLU_110234_0_0_7"/>
<dbReference type="EMBL" id="CP000538">
    <property type="protein sequence ID" value="EAQ72059.1"/>
    <property type="molecule type" value="Genomic_DNA"/>
</dbReference>
<evidence type="ECO:0008006" key="4">
    <source>
        <dbReference type="Google" id="ProtNLM"/>
    </source>
</evidence>